<dbReference type="InterPro" id="IPR011050">
    <property type="entry name" value="Pectin_lyase_fold/virulence"/>
</dbReference>
<dbReference type="Pfam" id="PF05860">
    <property type="entry name" value="TPS"/>
    <property type="match status" value="1"/>
</dbReference>
<sequence>MININTPNTKGVSVNNLNEFNVKDKGTVINNIESTHKYKTVHFGEIDGNKNIKTKEADIAVLNVKGTSNTSLNSTLEAASSNPLKVYIANENGINVDGGKFVNIDKLVLTTGVVDDNDMSVSVKKGDVNVSSKGISGVKDISIYSEKLDNKGKIAAENTKIVLGHSSIKNNEISSLDDNYVSASDLGAIYGNDIQIQSTGYTDINVNELLAKNNININSKGKIKNNGDIISGNKIDITAKSLENKGAVDFGNNTHELKWIDAKGNVYTKEQLEKVWNKRMKQTLTPEYAFLYLTGSLLNQWATDEEMAKRLSPEANIFKRFDEALNKFNDKDTNTFLIRKDKEKVKNKHKQRDFVNKGDIYATEIDDKKILEAVAVSNVKANQSIISSKNIKINLTDDLLNQDASIEAIDELDIKAKKLVNKNSLSNDITLNDGYENLSWDLMVLQKDIRANYDIIYEKGLVSDQAARKAKIAAVNKSQIKAKNMKLDVDNIELHDDINTGASIKADKLETNSKKISLKGQSIEAKEYNMKTDELVLNNSTIYTDNIDIGAKNVKLLSKKDKEIVIKTGKENLTKEIISSSGIYAKNNLKIKSKELQSKGSIIKSDNKAEINVELLENLAEKVTKDYKSSYDISKTFRKIKHNEKSERAVASFIYAKDLVLDSKKTNNVGSYIVGTDSINYKSGTTKIDVLKINNELDKNYGVDNGILGINYNKVKKMEDEAVGSIVLSKGEIKAKIDKELEIIGSSLKGKKSL</sequence>
<dbReference type="NCBIfam" id="TIGR01901">
    <property type="entry name" value="adhes_NPXG"/>
    <property type="match status" value="1"/>
</dbReference>
<accession>A0A9Q6Z2H9</accession>
<dbReference type="EMBL" id="CP066558">
    <property type="protein sequence ID" value="QQF83352.1"/>
    <property type="molecule type" value="Genomic_DNA"/>
</dbReference>
<name>A0A9Q6Z2H9_HISSO</name>
<protein>
    <submittedName>
        <fullName evidence="2">Filamentous hemagglutinin N-terminal domain-containing protein</fullName>
    </submittedName>
</protein>
<keyword evidence="3" id="KW-1185">Reference proteome</keyword>
<dbReference type="InterPro" id="IPR012334">
    <property type="entry name" value="Pectin_lyas_fold"/>
</dbReference>
<proteinExistence type="predicted"/>
<evidence type="ECO:0000313" key="2">
    <source>
        <dbReference type="EMBL" id="QQF83352.1"/>
    </source>
</evidence>
<organism evidence="2 3">
    <name type="scientific">Histophilus somni</name>
    <name type="common">Haemophilus somnus</name>
    <dbReference type="NCBI Taxonomy" id="731"/>
    <lineage>
        <taxon>Bacteria</taxon>
        <taxon>Pseudomonadati</taxon>
        <taxon>Pseudomonadota</taxon>
        <taxon>Gammaproteobacteria</taxon>
        <taxon>Pasteurellales</taxon>
        <taxon>Pasteurellaceae</taxon>
        <taxon>Histophilus</taxon>
    </lineage>
</organism>
<dbReference type="AlphaFoldDB" id="A0A9Q6Z2H9"/>
<feature type="domain" description="Filamentous haemagglutinin FhaB/tRNA nuclease CdiA-like TPS" evidence="1">
    <location>
        <begin position="2"/>
        <end position="118"/>
    </location>
</feature>
<dbReference type="SMART" id="SM00912">
    <property type="entry name" value="Haemagg_act"/>
    <property type="match status" value="1"/>
</dbReference>
<dbReference type="RefSeq" id="WP_198986597.1">
    <property type="nucleotide sequence ID" value="NZ_CP066558.1"/>
</dbReference>
<gene>
    <name evidence="2" type="ORF">JFL49_06445</name>
</gene>
<reference evidence="2 3" key="1">
    <citation type="submission" date="2020-12" db="EMBL/GenBank/DDBJ databases">
        <title>ASc-MMNZ-VFA-070.</title>
        <authorList>
            <person name="Schryvers A."/>
            <person name="Mostafa Nazari M."/>
            <person name="Farshchi Andisi V."/>
            <person name="Timsit E."/>
            <person name="Walter Morck D."/>
        </authorList>
    </citation>
    <scope>NUCLEOTIDE SEQUENCE [LARGE SCALE GENOMIC DNA]</scope>
    <source>
        <strain evidence="2 3">ASc-MMNZ-VFA-070</strain>
    </source>
</reference>
<dbReference type="InterPro" id="IPR008638">
    <property type="entry name" value="FhaB/CdiA-like_TPS"/>
</dbReference>
<dbReference type="SUPFAM" id="SSF51126">
    <property type="entry name" value="Pectin lyase-like"/>
    <property type="match status" value="1"/>
</dbReference>
<evidence type="ECO:0000259" key="1">
    <source>
        <dbReference type="SMART" id="SM00912"/>
    </source>
</evidence>
<evidence type="ECO:0000313" key="3">
    <source>
        <dbReference type="Proteomes" id="UP000595373"/>
    </source>
</evidence>
<dbReference type="Gene3D" id="2.160.20.10">
    <property type="entry name" value="Single-stranded right-handed beta-helix, Pectin lyase-like"/>
    <property type="match status" value="1"/>
</dbReference>
<dbReference type="Proteomes" id="UP000595373">
    <property type="component" value="Chromosome"/>
</dbReference>